<reference evidence="1" key="1">
    <citation type="journal article" date="2023" name="PLoS Negl. Trop. Dis.">
        <title>A genome sequence for Biomphalaria pfeifferi, the major vector snail for the human-infecting parasite Schistosoma mansoni.</title>
        <authorList>
            <person name="Bu L."/>
            <person name="Lu L."/>
            <person name="Laidemitt M.R."/>
            <person name="Zhang S.M."/>
            <person name="Mutuku M."/>
            <person name="Mkoji G."/>
            <person name="Steinauer M."/>
            <person name="Loker E.S."/>
        </authorList>
    </citation>
    <scope>NUCLEOTIDE SEQUENCE</scope>
    <source>
        <strain evidence="1">KasaAsao</strain>
    </source>
</reference>
<dbReference type="AlphaFoldDB" id="A0AAD8EV04"/>
<organism evidence="1 2">
    <name type="scientific">Biomphalaria pfeifferi</name>
    <name type="common">Bloodfluke planorb</name>
    <name type="synonym">Freshwater snail</name>
    <dbReference type="NCBI Taxonomy" id="112525"/>
    <lineage>
        <taxon>Eukaryota</taxon>
        <taxon>Metazoa</taxon>
        <taxon>Spiralia</taxon>
        <taxon>Lophotrochozoa</taxon>
        <taxon>Mollusca</taxon>
        <taxon>Gastropoda</taxon>
        <taxon>Heterobranchia</taxon>
        <taxon>Euthyneura</taxon>
        <taxon>Panpulmonata</taxon>
        <taxon>Hygrophila</taxon>
        <taxon>Lymnaeoidea</taxon>
        <taxon>Planorbidae</taxon>
        <taxon>Biomphalaria</taxon>
    </lineage>
</organism>
<evidence type="ECO:0000313" key="2">
    <source>
        <dbReference type="Proteomes" id="UP001233172"/>
    </source>
</evidence>
<protein>
    <submittedName>
        <fullName evidence="1">Mothers against decapentaplegic 6-like X3</fullName>
    </submittedName>
</protein>
<reference evidence="1" key="2">
    <citation type="submission" date="2023-04" db="EMBL/GenBank/DDBJ databases">
        <authorList>
            <person name="Bu L."/>
            <person name="Lu L."/>
            <person name="Laidemitt M.R."/>
            <person name="Zhang S.M."/>
            <person name="Mutuku M."/>
            <person name="Mkoji G."/>
            <person name="Steinauer M."/>
            <person name="Loker E.S."/>
        </authorList>
    </citation>
    <scope>NUCLEOTIDE SEQUENCE</scope>
    <source>
        <strain evidence="1">KasaAsao</strain>
        <tissue evidence="1">Whole Snail</tissue>
    </source>
</reference>
<keyword evidence="2" id="KW-1185">Reference proteome</keyword>
<comment type="caution">
    <text evidence="1">The sequence shown here is derived from an EMBL/GenBank/DDBJ whole genome shotgun (WGS) entry which is preliminary data.</text>
</comment>
<gene>
    <name evidence="1" type="ORF">Bpfe_029632</name>
</gene>
<dbReference type="EMBL" id="JASAOG010000296">
    <property type="protein sequence ID" value="KAK0040925.1"/>
    <property type="molecule type" value="Genomic_DNA"/>
</dbReference>
<accession>A0AAD8EV04</accession>
<evidence type="ECO:0000313" key="1">
    <source>
        <dbReference type="EMBL" id="KAK0040925.1"/>
    </source>
</evidence>
<sequence>MWFLATATPSPKTHRCMILIYKSLTDGSTYLLYAHTLPLSHSAPLSVSISIEPTCGFKKSKTRRCSFTESAGRVKNT</sequence>
<name>A0AAD8EV04_BIOPF</name>
<dbReference type="Proteomes" id="UP001233172">
    <property type="component" value="Unassembled WGS sequence"/>
</dbReference>
<proteinExistence type="predicted"/>